<dbReference type="Pfam" id="PF00375">
    <property type="entry name" value="SDF"/>
    <property type="match status" value="1"/>
</dbReference>
<dbReference type="KEGG" id="btur:DB313_03815"/>
<dbReference type="PANTHER" id="PTHR42865:SF5">
    <property type="entry name" value="L-CYSTINE TRANSPORTER TCYP"/>
    <property type="match status" value="1"/>
</dbReference>
<dbReference type="Gene3D" id="1.10.3860.10">
    <property type="entry name" value="Sodium:dicarboxylate symporter"/>
    <property type="match status" value="1"/>
</dbReference>
<evidence type="ECO:0000256" key="6">
    <source>
        <dbReference type="ARBA" id="ARBA00023136"/>
    </source>
</evidence>
<feature type="transmembrane region" description="Helical" evidence="7">
    <location>
        <begin position="267"/>
        <end position="286"/>
    </location>
</feature>
<feature type="transmembrane region" description="Helical" evidence="7">
    <location>
        <begin position="6"/>
        <end position="24"/>
    </location>
</feature>
<evidence type="ECO:0000313" key="8">
    <source>
        <dbReference type="EMBL" id="AYE36577.1"/>
    </source>
</evidence>
<comment type="subcellular location">
    <subcellularLocation>
        <location evidence="1">Membrane</location>
        <topology evidence="1">Multi-pass membrane protein</topology>
    </subcellularLocation>
</comment>
<dbReference type="GO" id="GO:0015293">
    <property type="term" value="F:symporter activity"/>
    <property type="evidence" value="ECO:0007669"/>
    <property type="project" value="InterPro"/>
</dbReference>
<evidence type="ECO:0000256" key="2">
    <source>
        <dbReference type="ARBA" id="ARBA00006148"/>
    </source>
</evidence>
<feature type="transmembrane region" description="Helical" evidence="7">
    <location>
        <begin position="227"/>
        <end position="247"/>
    </location>
</feature>
<evidence type="ECO:0000313" key="9">
    <source>
        <dbReference type="Proteomes" id="UP000275571"/>
    </source>
</evidence>
<keyword evidence="9" id="KW-1185">Reference proteome</keyword>
<name>A0A386PNU1_9SPIR</name>
<evidence type="ECO:0000256" key="7">
    <source>
        <dbReference type="SAM" id="Phobius"/>
    </source>
</evidence>
<dbReference type="PANTHER" id="PTHR42865">
    <property type="entry name" value="PROTON/GLUTAMATE-ASPARTATE SYMPORTER"/>
    <property type="match status" value="1"/>
</dbReference>
<keyword evidence="3" id="KW-0813">Transport</keyword>
<evidence type="ECO:0000256" key="3">
    <source>
        <dbReference type="ARBA" id="ARBA00022448"/>
    </source>
</evidence>
<dbReference type="EMBL" id="CP028884">
    <property type="protein sequence ID" value="AYE36577.1"/>
    <property type="molecule type" value="Genomic_DNA"/>
</dbReference>
<keyword evidence="4 7" id="KW-0812">Transmembrane</keyword>
<evidence type="ECO:0000256" key="4">
    <source>
        <dbReference type="ARBA" id="ARBA00022692"/>
    </source>
</evidence>
<dbReference type="SUPFAM" id="SSF118215">
    <property type="entry name" value="Proton glutamate symport protein"/>
    <property type="match status" value="1"/>
</dbReference>
<dbReference type="GO" id="GO:0015184">
    <property type="term" value="F:L-cystine transmembrane transporter activity"/>
    <property type="evidence" value="ECO:0007669"/>
    <property type="project" value="TreeGrafter"/>
</dbReference>
<feature type="transmembrane region" description="Helical" evidence="7">
    <location>
        <begin position="373"/>
        <end position="392"/>
    </location>
</feature>
<accession>A0A386PNU1</accession>
<dbReference type="InterPro" id="IPR036458">
    <property type="entry name" value="Na:dicarbo_symporter_sf"/>
</dbReference>
<feature type="transmembrane region" description="Helical" evidence="7">
    <location>
        <begin position="108"/>
        <end position="133"/>
    </location>
</feature>
<proteinExistence type="inferred from homology"/>
<feature type="transmembrane region" description="Helical" evidence="7">
    <location>
        <begin position="74"/>
        <end position="96"/>
    </location>
</feature>
<feature type="transmembrane region" description="Helical" evidence="7">
    <location>
        <begin position="188"/>
        <end position="206"/>
    </location>
</feature>
<comment type="similarity">
    <text evidence="2">Belongs to the dicarboxylate/amino acid:cation symporter (DAACS) (TC 2.A.23) family.</text>
</comment>
<feature type="transmembrane region" description="Helical" evidence="7">
    <location>
        <begin position="36"/>
        <end position="54"/>
    </location>
</feature>
<gene>
    <name evidence="8" type="ORF">DB313_03815</name>
</gene>
<organism evidence="8 9">
    <name type="scientific">Borrelia turcica IST7</name>
    <dbReference type="NCBI Taxonomy" id="1104446"/>
    <lineage>
        <taxon>Bacteria</taxon>
        <taxon>Pseudomonadati</taxon>
        <taxon>Spirochaetota</taxon>
        <taxon>Spirochaetia</taxon>
        <taxon>Spirochaetales</taxon>
        <taxon>Borreliaceae</taxon>
        <taxon>Borrelia</taxon>
    </lineage>
</organism>
<evidence type="ECO:0000256" key="1">
    <source>
        <dbReference type="ARBA" id="ARBA00004141"/>
    </source>
</evidence>
<dbReference type="InterPro" id="IPR001991">
    <property type="entry name" value="Na-dicarboxylate_symporter"/>
</dbReference>
<dbReference type="PRINTS" id="PR00173">
    <property type="entry name" value="EDTRNSPORT"/>
</dbReference>
<sequence>MNIRIIYTLSNIVIMFGLLGLLYFFHKKHISFTKRIFIALGLGLIFGMSMQYFYESEPMIIKESVKWINILGTGYVRLLKMIVIPLIIVSIISAIIKLTNTQDVWKMSLSVILVLVFTAGIASIIGIYTSLFFNLTAESLQFGEDEIAYGKNLNQGLDRLNHTSITQRLSELIPENIFEDMAGMRPSSTIGVVIFAALVGIAALRVSRKKPESIEFFKQIMATAQDLTSGILVLILKLTPYAILAMITKISATSDISSIMNLGKFVLASYVAIGITILMHMTLIALNRLNPITFIKKAFPVLTFAFISRSSSATIPVNVEVQTEQLGVSEGIANLSSSFGASIGQNGCAALHPAMLAIMIAPTQGINPTDPSFILQLIGIIIITSFGVAGVGGGATMASLMVLSSMNLPVELVGLLISIEPLIDMGRTSANVSDSMVAGVITAKNLNQLDINIYNNKNKIENKEFE</sequence>
<evidence type="ECO:0000256" key="5">
    <source>
        <dbReference type="ARBA" id="ARBA00022989"/>
    </source>
</evidence>
<reference evidence="8 9" key="1">
    <citation type="journal article" date="2018" name="Infect. Genet. Evol.">
        <title>Genome-wide analysis of Borrelia turcica and 'Candidatus Borrelia tachyglossi' shows relapsing fever-like genomes with unique genomic links to Lyme disease Borrelia.</title>
        <authorList>
            <person name="Gofton A.W."/>
            <person name="Margos G."/>
            <person name="Fingerle V."/>
            <person name="Hepner S."/>
            <person name="Loh S.M."/>
            <person name="Ryan U."/>
            <person name="Irwin P."/>
            <person name="Oskam C.L."/>
        </authorList>
    </citation>
    <scope>NUCLEOTIDE SEQUENCE [LARGE SCALE GENOMIC DNA]</scope>
    <source>
        <strain evidence="8 9">IST7</strain>
    </source>
</reference>
<keyword evidence="6 7" id="KW-0472">Membrane</keyword>
<dbReference type="RefSeq" id="WP_120104497.1">
    <property type="nucleotide sequence ID" value="NZ_CP028884.1"/>
</dbReference>
<dbReference type="GO" id="GO:0005886">
    <property type="term" value="C:plasma membrane"/>
    <property type="evidence" value="ECO:0007669"/>
    <property type="project" value="TreeGrafter"/>
</dbReference>
<dbReference type="AlphaFoldDB" id="A0A386PNU1"/>
<dbReference type="Proteomes" id="UP000275571">
    <property type="component" value="Chromosome"/>
</dbReference>
<keyword evidence="5 7" id="KW-1133">Transmembrane helix</keyword>
<dbReference type="OrthoDB" id="9768885at2"/>
<protein>
    <submittedName>
        <fullName evidence="8">L-cystine transporter</fullName>
    </submittedName>
</protein>